<dbReference type="EMBL" id="JAOQJE010000014">
    <property type="protein sequence ID" value="MCU6789976.1"/>
    <property type="molecule type" value="Genomic_DNA"/>
</dbReference>
<organism evidence="1 2">
    <name type="scientific">Agathobaculum ammoniilyticum</name>
    <dbReference type="NCBI Taxonomy" id="2981778"/>
    <lineage>
        <taxon>Bacteria</taxon>
        <taxon>Bacillati</taxon>
        <taxon>Bacillota</taxon>
        <taxon>Clostridia</taxon>
        <taxon>Eubacteriales</taxon>
        <taxon>Butyricicoccaceae</taxon>
        <taxon>Agathobaculum</taxon>
    </lineage>
</organism>
<sequence>MRKKNHPDELIRMLYEIADDAEAPANSRLTAIREILDRTVGKGVLLDGAEAEPPAPVEIVFQIVDVRSNTK</sequence>
<accession>A0ABT2U5T8</accession>
<protein>
    <submittedName>
        <fullName evidence="1">Uncharacterized protein</fullName>
    </submittedName>
</protein>
<gene>
    <name evidence="1" type="ORF">OCV66_12875</name>
</gene>
<keyword evidence="2" id="KW-1185">Reference proteome</keyword>
<dbReference type="RefSeq" id="WP_054326918.1">
    <property type="nucleotide sequence ID" value="NZ_JAOQJE010000014.1"/>
</dbReference>
<name>A0ABT2U5T8_9FIRM</name>
<evidence type="ECO:0000313" key="1">
    <source>
        <dbReference type="EMBL" id="MCU6789976.1"/>
    </source>
</evidence>
<evidence type="ECO:0000313" key="2">
    <source>
        <dbReference type="Proteomes" id="UP001652397"/>
    </source>
</evidence>
<reference evidence="1 2" key="1">
    <citation type="journal article" date="2021" name="ISME Commun">
        <title>Automated analysis of genomic sequences facilitates high-throughput and comprehensive description of bacteria.</title>
        <authorList>
            <person name="Hitch T.C.A."/>
        </authorList>
    </citation>
    <scope>NUCLEOTIDE SEQUENCE [LARGE SCALE GENOMIC DNA]</scope>
    <source>
        <strain evidence="1 2">Sanger_34</strain>
    </source>
</reference>
<comment type="caution">
    <text evidence="1">The sequence shown here is derived from an EMBL/GenBank/DDBJ whole genome shotgun (WGS) entry which is preliminary data.</text>
</comment>
<proteinExistence type="predicted"/>
<dbReference type="Proteomes" id="UP001652397">
    <property type="component" value="Unassembled WGS sequence"/>
</dbReference>